<dbReference type="InterPro" id="IPR004155">
    <property type="entry name" value="PBS_lyase_HEAT"/>
</dbReference>
<keyword evidence="2" id="KW-1185">Reference proteome</keyword>
<dbReference type="Gene3D" id="1.25.10.10">
    <property type="entry name" value="Leucine-rich Repeat Variant"/>
    <property type="match status" value="2"/>
</dbReference>
<dbReference type="KEGG" id="atq:GH723_02025"/>
<gene>
    <name evidence="1" type="ORF">GH723_02025</name>
</gene>
<dbReference type="Proteomes" id="UP000334019">
    <property type="component" value="Chromosome"/>
</dbReference>
<reference evidence="1 2" key="1">
    <citation type="submission" date="2019-11" db="EMBL/GenBank/DDBJ databases">
        <authorList>
            <person name="He Y."/>
        </authorList>
    </citation>
    <scope>NUCLEOTIDE SEQUENCE [LARGE SCALE GENOMIC DNA]</scope>
    <source>
        <strain evidence="1 2">SCSIO 58843</strain>
    </source>
</reference>
<dbReference type="SMART" id="SM00567">
    <property type="entry name" value="EZ_HEAT"/>
    <property type="match status" value="4"/>
</dbReference>
<protein>
    <recommendedName>
        <fullName evidence="3">HEAT repeat domain-containing protein</fullName>
    </recommendedName>
</protein>
<evidence type="ECO:0000313" key="2">
    <source>
        <dbReference type="Proteomes" id="UP000334019"/>
    </source>
</evidence>
<proteinExistence type="predicted"/>
<name>A0A5Q2RHF8_9ACTN</name>
<dbReference type="InterPro" id="IPR016024">
    <property type="entry name" value="ARM-type_fold"/>
</dbReference>
<dbReference type="Pfam" id="PF13646">
    <property type="entry name" value="HEAT_2"/>
    <property type="match status" value="2"/>
</dbReference>
<dbReference type="RefSeq" id="WP_153758087.1">
    <property type="nucleotide sequence ID" value="NZ_CP045851.1"/>
</dbReference>
<sequence length="204" mass="21156">MDRAGAHASGDRLRAVAVAGHRGDVPTVRAHVDDPDPAVRAAALGALDRAGALTLDDLEAGLADDAPAVRRRAVELAAAWPGDAPPDLVALLDDPDDRIVEVTAWALGEQQPPAPTASAALCDVVRTHADALCREAAVAALGAIGDEAALDTILAATRDIATVRRRAVIALAPFDGPEVEAALQRATEDRDWQVRQAAEDLLAD</sequence>
<dbReference type="InterPro" id="IPR011989">
    <property type="entry name" value="ARM-like"/>
</dbReference>
<dbReference type="EMBL" id="CP045851">
    <property type="protein sequence ID" value="QGG93981.1"/>
    <property type="molecule type" value="Genomic_DNA"/>
</dbReference>
<accession>A0A5Q2RHF8</accession>
<organism evidence="1 2">
    <name type="scientific">Actinomarinicola tropica</name>
    <dbReference type="NCBI Taxonomy" id="2789776"/>
    <lineage>
        <taxon>Bacteria</taxon>
        <taxon>Bacillati</taxon>
        <taxon>Actinomycetota</taxon>
        <taxon>Acidimicrobiia</taxon>
        <taxon>Acidimicrobiales</taxon>
        <taxon>Iamiaceae</taxon>
        <taxon>Actinomarinicola</taxon>
    </lineage>
</organism>
<evidence type="ECO:0008006" key="3">
    <source>
        <dbReference type="Google" id="ProtNLM"/>
    </source>
</evidence>
<evidence type="ECO:0000313" key="1">
    <source>
        <dbReference type="EMBL" id="QGG93981.1"/>
    </source>
</evidence>
<dbReference type="AlphaFoldDB" id="A0A5Q2RHF8"/>
<dbReference type="SUPFAM" id="SSF48371">
    <property type="entry name" value="ARM repeat"/>
    <property type="match status" value="1"/>
</dbReference>